<organism evidence="1 2">
    <name type="scientific">Cichorium intybus</name>
    <name type="common">Chicory</name>
    <dbReference type="NCBI Taxonomy" id="13427"/>
    <lineage>
        <taxon>Eukaryota</taxon>
        <taxon>Viridiplantae</taxon>
        <taxon>Streptophyta</taxon>
        <taxon>Embryophyta</taxon>
        <taxon>Tracheophyta</taxon>
        <taxon>Spermatophyta</taxon>
        <taxon>Magnoliopsida</taxon>
        <taxon>eudicotyledons</taxon>
        <taxon>Gunneridae</taxon>
        <taxon>Pentapetalae</taxon>
        <taxon>asterids</taxon>
        <taxon>campanulids</taxon>
        <taxon>Asterales</taxon>
        <taxon>Asteraceae</taxon>
        <taxon>Cichorioideae</taxon>
        <taxon>Cichorieae</taxon>
        <taxon>Cichoriinae</taxon>
        <taxon>Cichorium</taxon>
    </lineage>
</organism>
<proteinExistence type="predicted"/>
<accession>A0ACB9G8T8</accession>
<reference evidence="1 2" key="2">
    <citation type="journal article" date="2022" name="Mol. Ecol. Resour.">
        <title>The genomes of chicory, endive, great burdock and yacon provide insights into Asteraceae paleo-polyploidization history and plant inulin production.</title>
        <authorList>
            <person name="Fan W."/>
            <person name="Wang S."/>
            <person name="Wang H."/>
            <person name="Wang A."/>
            <person name="Jiang F."/>
            <person name="Liu H."/>
            <person name="Zhao H."/>
            <person name="Xu D."/>
            <person name="Zhang Y."/>
        </authorList>
    </citation>
    <scope>NUCLEOTIDE SEQUENCE [LARGE SCALE GENOMIC DNA]</scope>
    <source>
        <strain evidence="2">cv. Punajuju</strain>
        <tissue evidence="1">Leaves</tissue>
    </source>
</reference>
<dbReference type="Proteomes" id="UP001055811">
    <property type="component" value="Linkage Group LG02"/>
</dbReference>
<keyword evidence="2" id="KW-1185">Reference proteome</keyword>
<evidence type="ECO:0000313" key="1">
    <source>
        <dbReference type="EMBL" id="KAI3779172.1"/>
    </source>
</evidence>
<dbReference type="EMBL" id="CM042010">
    <property type="protein sequence ID" value="KAI3779172.1"/>
    <property type="molecule type" value="Genomic_DNA"/>
</dbReference>
<reference evidence="2" key="1">
    <citation type="journal article" date="2022" name="Mol. Ecol. Resour.">
        <title>The genomes of chicory, endive, great burdock and yacon provide insights into Asteraceae palaeo-polyploidization history and plant inulin production.</title>
        <authorList>
            <person name="Fan W."/>
            <person name="Wang S."/>
            <person name="Wang H."/>
            <person name="Wang A."/>
            <person name="Jiang F."/>
            <person name="Liu H."/>
            <person name="Zhao H."/>
            <person name="Xu D."/>
            <person name="Zhang Y."/>
        </authorList>
    </citation>
    <scope>NUCLEOTIDE SEQUENCE [LARGE SCALE GENOMIC DNA]</scope>
    <source>
        <strain evidence="2">cv. Punajuju</strain>
    </source>
</reference>
<comment type="caution">
    <text evidence="1">The sequence shown here is derived from an EMBL/GenBank/DDBJ whole genome shotgun (WGS) entry which is preliminary data.</text>
</comment>
<gene>
    <name evidence="1" type="ORF">L2E82_08741</name>
</gene>
<name>A0ACB9G8T8_CICIN</name>
<sequence length="290" mass="33671">MASRVTDDNTVVSFFSSKNRGYLNNLITGNKLQTKMTINWNPLKLLRFFIQSSLGILMIELLGVESYSLINELELYTVLEAVSRYQNCQERHLERMRKMQEEASSSSGHGKNEGEETSTNVENPRRKGEDKECEEVRSMNEEHEFVKNFKNLEINPNGDDEPETVGTNEEDESMENMENCEESTMEDYWNPQRLHQFVIELESMASIMYLFRKQLEAIMKSEVEKSRVREIVSGYRAAYIPRFEKVKKMREEASGSSSNGRNEEQESTENAENCSKNRDVLGSRHLAYEH</sequence>
<protein>
    <submittedName>
        <fullName evidence="1">Uncharacterized protein</fullName>
    </submittedName>
</protein>
<evidence type="ECO:0000313" key="2">
    <source>
        <dbReference type="Proteomes" id="UP001055811"/>
    </source>
</evidence>